<feature type="compositionally biased region" description="Low complexity" evidence="6">
    <location>
        <begin position="929"/>
        <end position="949"/>
    </location>
</feature>
<dbReference type="GO" id="GO:0005930">
    <property type="term" value="C:axoneme"/>
    <property type="evidence" value="ECO:0007669"/>
    <property type="project" value="TreeGrafter"/>
</dbReference>
<evidence type="ECO:0000259" key="7">
    <source>
        <dbReference type="PROSITE" id="PS50309"/>
    </source>
</evidence>
<feature type="region of interest" description="Disordered" evidence="6">
    <location>
        <begin position="987"/>
        <end position="1036"/>
    </location>
</feature>
<feature type="compositionally biased region" description="Basic and acidic residues" evidence="6">
    <location>
        <begin position="1486"/>
        <end position="1496"/>
    </location>
</feature>
<dbReference type="InterPro" id="IPR003533">
    <property type="entry name" value="Doublecortin_dom"/>
</dbReference>
<feature type="region of interest" description="Disordered" evidence="6">
    <location>
        <begin position="1203"/>
        <end position="1227"/>
    </location>
</feature>
<dbReference type="SMART" id="SM00537">
    <property type="entry name" value="DCX"/>
    <property type="match status" value="2"/>
</dbReference>
<feature type="compositionally biased region" description="Basic and acidic residues" evidence="6">
    <location>
        <begin position="1403"/>
        <end position="1419"/>
    </location>
</feature>
<accession>A0AAY3ZZP7</accession>
<keyword evidence="9" id="KW-1185">Reference proteome</keyword>
<dbReference type="PANTHER" id="PTHR23005">
    <property type="entry name" value="RETINITIS PIGMENTOSA 1 PROTEIN"/>
    <property type="match status" value="1"/>
</dbReference>
<feature type="compositionally biased region" description="Basic and acidic residues" evidence="6">
    <location>
        <begin position="1640"/>
        <end position="1650"/>
    </location>
</feature>
<dbReference type="InterPro" id="IPR036572">
    <property type="entry name" value="Doublecortin_dom_sf"/>
</dbReference>
<evidence type="ECO:0000256" key="1">
    <source>
        <dbReference type="ARBA" id="ARBA00004316"/>
    </source>
</evidence>
<feature type="compositionally biased region" description="Basic and acidic residues" evidence="6">
    <location>
        <begin position="1935"/>
        <end position="1951"/>
    </location>
</feature>
<feature type="compositionally biased region" description="Polar residues" evidence="6">
    <location>
        <begin position="1709"/>
        <end position="1729"/>
    </location>
</feature>
<feature type="region of interest" description="Disordered" evidence="6">
    <location>
        <begin position="1922"/>
        <end position="1961"/>
    </location>
</feature>
<dbReference type="SUPFAM" id="SSF89837">
    <property type="entry name" value="Doublecortin (DC)"/>
    <property type="match status" value="2"/>
</dbReference>
<feature type="compositionally biased region" description="Basic and acidic residues" evidence="6">
    <location>
        <begin position="134"/>
        <end position="148"/>
    </location>
</feature>
<sequence>MSDAPPFSRKAPLPAQSSSSGRTLMTSRLPYTEPIASKHVCFYKSGDAQFSGLPVVINNRTFKTFESLLDNLSKRVPLPFGVRTITTPRGHTTVRSLEQLRHGHAYLCSDRRPVKPVDLDRARRKPPPWYHPRPVSEARRRALQHRDNQGVQRRAGRRQESRVLLHTPKRLVVFRNGEPEERHTLLLHKRNAQSFETLLGYMSHVMQFPVMKLHTPDGRRVDGLPALILCSGVLVAAGREPFKSGDYNTQRPPAPTWLPAKRVGEKKKSPSSSSKSHLFSPSSERFLINQLQNSVRVAETDTLTIGEGMMMDDAQIFPDDDIEKSFRVNQDGSMTVEMKVRLTIKEEETVQWTTTLSRSSITNQIKASQLSQSSMDTCLPVSCNPPPDPGPSASEVSNGRNSREHNGLPPLENSSSDDMEPEQQKEETKIEVSQGQASMESIHQMSEMDIEENVRGSYSYREEMQNGELKQGYCMMQQCSSRPVPKPRSTCLPEGHSNLNASSSLQSHCKSTEIVQLKGGGEEIRETVLHIYEQQTCQDNFLANAQLHVQGLLTCSPPHVKPASSEVVGPEILDKPFCSSSMMWASNQGSSTTSGSFLGSRSAFQALQSSCKDSQPTENQLMSIISPAVKGEDTQRSGIMKKRRPVKFIVRRNHILQTITSEKKHKEHLAEILKDIRKKRNNADHSCSYVKLADHLKAKAVQQLLKKRNKMKVAGYRGDDYVMSFMVENINNEQSAVEQQDTIQAARRNVLEVEDMSGKAVLVRQTSMHEEEHSLRESKELTESISLPALHSSSSMVNEYVQHWLQMSKESSTPPSGLASKKKKTKQVQNKSLPVTPEHCDPARNLLSYPVPKKHSPERTSALRDDCKRSNASDENAPRNSSALSKNLAIKMVQQCTKSPLGKTISPQSTQNDLLSYYASLESVSLSEKSQTPTIISSKSSPLSSYNSLDNQSMNDSLLDKSLSGSNVLEKANNSLKKMDEVHASGTLTKATQTTRNQSCEKPKSSKLTSSQRSDMLTPNTRVSSIKTGRATTSNLQKKVEPIPTTYRVAPDMGVQTKRTFSVRMAARPDMRPVLDQLCLSIQSLKQMSQHKRPSCLEKSNSVPDFSSHVASTFGSSSRVLLAFLCVMTLKDGLANLSTGRQPSSTNPSYSEALMLLDSLKELARIEDAALLNASLSSLQKSVSAHLLHSWRGFQDLSDKAMSCSVSPSSSKGDESSSEGSEEEKVMQELMGELGVPERVREELAALGSDQESMAETHHGQEDVVDRQDCLEDKSVEQSCLEISEQIQEGESIPMCKGSDIPRSLPREDTVSFTDAVLEDEVHVYVKSITNEIVAPQCKVTSDDDNSASDQVTESGFHDEEPSRLHGAELENSTKLPFIYVDKQREDHEESRINDGRQSSVDEAERNIKHKQEKEKEASDVEELETVAQDQDSVSRLKYEVKATEPEECKEDRKSSSEDDEEKFSPEEEDSDVDEEEDSCEEEERVDSNVTEKDVAEIFTSQDCAEQQPEELASCEMDQNVVKNTRSDGHHGTNHEEEDNRQSCSMEEHFILDNPECYTIYQESYNVELTCSPQNRFDCGKILSSPTVAEQAGSIAQTDSSMDGKVKLDTNARSAEHLKTAVQSGAPDSHELKVGTPEGKAARNAKELRQEGISSAQIVHTTESSPNPRTPSTSSSLAFSYDSKGQSKDIEGDVQNSRVKLIREMFMAKSNTNSQSAQRRIPSSCTSEVSESRPETSDGGDYSVQASPELLSGEEDTGRLSIAKGYVRRTIEHLYGKSTLNAKGPEENRAISGPRQKRRDCSSLNSVSSLTSFHEARSQVKADLSYFNATSSFEASTEPMQCITLNAQVDSAGAILIDKGRWLLRENQNSPSFLSESGTLPSGDGDDRLRSRKDDASYSLFHSESVHVSEREETPLSQCTYLTLPHGADSDPEEENSRAEAKTSKRTRESKTSPATEAAKTWAEKNGSLSAFIPEFRVVDNKVHPLPDGPVVTQPPKGQAAQKALSQRPPMEPDLLEVLYDDMTAKFYNELNIVICMKFIKLYNKRLSDA</sequence>
<feature type="compositionally biased region" description="Polar residues" evidence="6">
    <location>
        <begin position="1871"/>
        <end position="1880"/>
    </location>
</feature>
<feature type="region of interest" description="Disordered" evidence="6">
    <location>
        <begin position="808"/>
        <end position="885"/>
    </location>
</feature>
<comment type="subcellular location">
    <subcellularLocation>
        <location evidence="1">Cell projection</location>
    </subcellularLocation>
    <subcellularLocation>
        <location evidence="2">Cytoplasm</location>
    </subcellularLocation>
</comment>
<gene>
    <name evidence="8" type="primary">RP1</name>
</gene>
<dbReference type="GO" id="GO:0060041">
    <property type="term" value="P:retina development in camera-type eye"/>
    <property type="evidence" value="ECO:0007669"/>
    <property type="project" value="TreeGrafter"/>
</dbReference>
<feature type="compositionally biased region" description="Polar residues" evidence="6">
    <location>
        <begin position="1005"/>
        <end position="1036"/>
    </location>
</feature>
<dbReference type="Pfam" id="PF03607">
    <property type="entry name" value="DCX"/>
    <property type="match status" value="2"/>
</dbReference>
<feature type="domain" description="Doublecortin" evidence="7">
    <location>
        <begin position="169"/>
        <end position="248"/>
    </location>
</feature>
<feature type="compositionally biased region" description="Basic and acidic residues" evidence="6">
    <location>
        <begin position="855"/>
        <end position="872"/>
    </location>
</feature>
<feature type="compositionally biased region" description="Low complexity" evidence="6">
    <location>
        <begin position="1661"/>
        <end position="1676"/>
    </location>
</feature>
<feature type="region of interest" description="Disordered" evidence="6">
    <location>
        <begin position="1871"/>
        <end position="1891"/>
    </location>
</feature>
<keyword evidence="4" id="KW-0677">Repeat</keyword>
<feature type="region of interest" description="Disordered" evidence="6">
    <location>
        <begin position="242"/>
        <end position="279"/>
    </location>
</feature>
<dbReference type="Gene3D" id="3.10.20.230">
    <property type="entry name" value="Doublecortin domain"/>
    <property type="match status" value="2"/>
</dbReference>
<reference evidence="8" key="3">
    <citation type="submission" date="2025-09" db="UniProtKB">
        <authorList>
            <consortium name="Ensembl"/>
        </authorList>
    </citation>
    <scope>IDENTIFICATION</scope>
</reference>
<feature type="region of interest" description="Disordered" evidence="6">
    <location>
        <begin position="1780"/>
        <end position="1802"/>
    </location>
</feature>
<dbReference type="FunFam" id="3.10.20.230:FF:000006">
    <property type="entry name" value="Oxygen-regulated protein 1"/>
    <property type="match status" value="1"/>
</dbReference>
<feature type="domain" description="Doublecortin" evidence="7">
    <location>
        <begin position="38"/>
        <end position="120"/>
    </location>
</feature>
<keyword evidence="5" id="KW-0966">Cell projection</keyword>
<organism evidence="8 9">
    <name type="scientific">Denticeps clupeoides</name>
    <name type="common">denticle herring</name>
    <dbReference type="NCBI Taxonomy" id="299321"/>
    <lineage>
        <taxon>Eukaryota</taxon>
        <taxon>Metazoa</taxon>
        <taxon>Chordata</taxon>
        <taxon>Craniata</taxon>
        <taxon>Vertebrata</taxon>
        <taxon>Euteleostomi</taxon>
        <taxon>Actinopterygii</taxon>
        <taxon>Neopterygii</taxon>
        <taxon>Teleostei</taxon>
        <taxon>Clupei</taxon>
        <taxon>Clupeiformes</taxon>
        <taxon>Denticipitoidei</taxon>
        <taxon>Denticipitidae</taxon>
        <taxon>Denticeps</taxon>
    </lineage>
</organism>
<dbReference type="GO" id="GO:0035556">
    <property type="term" value="P:intracellular signal transduction"/>
    <property type="evidence" value="ECO:0007669"/>
    <property type="project" value="InterPro"/>
</dbReference>
<proteinExistence type="predicted"/>
<evidence type="ECO:0000256" key="2">
    <source>
        <dbReference type="ARBA" id="ARBA00004496"/>
    </source>
</evidence>
<evidence type="ECO:0000256" key="5">
    <source>
        <dbReference type="ARBA" id="ARBA00023273"/>
    </source>
</evidence>
<feature type="compositionally biased region" description="Polar residues" evidence="6">
    <location>
        <begin position="15"/>
        <end position="24"/>
    </location>
</feature>
<feature type="region of interest" description="Disordered" evidence="6">
    <location>
        <begin position="1335"/>
        <end position="1544"/>
    </location>
</feature>
<name>A0AAY3ZZP7_9TELE</name>
<protein>
    <recommendedName>
        <fullName evidence="7">Doublecortin domain-containing protein</fullName>
    </recommendedName>
</protein>
<evidence type="ECO:0000256" key="6">
    <source>
        <dbReference type="SAM" id="MobiDB-lite"/>
    </source>
</evidence>
<feature type="compositionally biased region" description="Basic and acidic residues" evidence="6">
    <location>
        <begin position="1356"/>
        <end position="1369"/>
    </location>
</feature>
<dbReference type="Proteomes" id="UP000694580">
    <property type="component" value="Chromosome 2"/>
</dbReference>
<feature type="region of interest" description="Disordered" evidence="6">
    <location>
        <begin position="119"/>
        <end position="159"/>
    </location>
</feature>
<feature type="region of interest" description="Disordered" evidence="6">
    <location>
        <begin position="1709"/>
        <end position="1754"/>
    </location>
</feature>
<reference evidence="8" key="2">
    <citation type="submission" date="2025-08" db="UniProtKB">
        <authorList>
            <consortium name="Ensembl"/>
        </authorList>
    </citation>
    <scope>IDENTIFICATION</scope>
</reference>
<dbReference type="GO" id="GO:0042461">
    <property type="term" value="P:photoreceptor cell development"/>
    <property type="evidence" value="ECO:0007669"/>
    <property type="project" value="TreeGrafter"/>
</dbReference>
<feature type="compositionally biased region" description="Basic and acidic residues" evidence="6">
    <location>
        <begin position="1382"/>
        <end position="1395"/>
    </location>
</feature>
<dbReference type="GeneTree" id="ENSGT00940000154242"/>
<dbReference type="Ensembl" id="ENSDCDT00010000350.1">
    <property type="protein sequence ID" value="ENSDCDP00010000341.1"/>
    <property type="gene ID" value="ENSDCDG00010000170.1"/>
</dbReference>
<feature type="compositionally biased region" description="Polar residues" evidence="6">
    <location>
        <begin position="987"/>
        <end position="998"/>
    </location>
</feature>
<dbReference type="GO" id="GO:0035082">
    <property type="term" value="P:axoneme assembly"/>
    <property type="evidence" value="ECO:0007669"/>
    <property type="project" value="TreeGrafter"/>
</dbReference>
<keyword evidence="3" id="KW-0963">Cytoplasm</keyword>
<feature type="compositionally biased region" description="Basic and acidic residues" evidence="6">
    <location>
        <begin position="1525"/>
        <end position="1544"/>
    </location>
</feature>
<feature type="region of interest" description="Disordered" evidence="6">
    <location>
        <begin position="928"/>
        <end position="949"/>
    </location>
</feature>
<feature type="compositionally biased region" description="Basic and acidic residues" evidence="6">
    <location>
        <begin position="1433"/>
        <end position="1457"/>
    </location>
</feature>
<evidence type="ECO:0000313" key="9">
    <source>
        <dbReference type="Proteomes" id="UP000694580"/>
    </source>
</evidence>
<feature type="compositionally biased region" description="Acidic residues" evidence="6">
    <location>
        <begin position="1458"/>
        <end position="1485"/>
    </location>
</feature>
<evidence type="ECO:0000313" key="8">
    <source>
        <dbReference type="Ensembl" id="ENSDCDP00010000341.1"/>
    </source>
</evidence>
<feature type="region of interest" description="Disordered" evidence="6">
    <location>
        <begin position="376"/>
        <end position="437"/>
    </location>
</feature>
<evidence type="ECO:0000256" key="4">
    <source>
        <dbReference type="ARBA" id="ARBA00022737"/>
    </source>
</evidence>
<feature type="region of interest" description="Disordered" evidence="6">
    <location>
        <begin position="1"/>
        <end position="24"/>
    </location>
</feature>
<dbReference type="PROSITE" id="PS50309">
    <property type="entry name" value="DC"/>
    <property type="match status" value="2"/>
</dbReference>
<dbReference type="GO" id="GO:0043005">
    <property type="term" value="C:neuron projection"/>
    <property type="evidence" value="ECO:0007669"/>
    <property type="project" value="UniProtKB-ARBA"/>
</dbReference>
<dbReference type="PANTHER" id="PTHR23005:SF4">
    <property type="entry name" value="OXYGEN-REGULATED PROTEIN 1"/>
    <property type="match status" value="1"/>
</dbReference>
<feature type="compositionally biased region" description="Low complexity" evidence="6">
    <location>
        <begin position="270"/>
        <end position="279"/>
    </location>
</feature>
<evidence type="ECO:0000256" key="3">
    <source>
        <dbReference type="ARBA" id="ARBA00022490"/>
    </source>
</evidence>
<feature type="region of interest" description="Disordered" evidence="6">
    <location>
        <begin position="1619"/>
        <end position="1694"/>
    </location>
</feature>
<reference evidence="8 9" key="1">
    <citation type="submission" date="2020-06" db="EMBL/GenBank/DDBJ databases">
        <authorList>
            <consortium name="Wellcome Sanger Institute Data Sharing"/>
        </authorList>
    </citation>
    <scope>NUCLEOTIDE SEQUENCE [LARGE SCALE GENOMIC DNA]</scope>
</reference>